<keyword evidence="1" id="KW-0812">Transmembrane</keyword>
<keyword evidence="3" id="KW-1185">Reference proteome</keyword>
<feature type="transmembrane region" description="Helical" evidence="1">
    <location>
        <begin position="7"/>
        <end position="27"/>
    </location>
</feature>
<dbReference type="EMBL" id="JAOYEY010000023">
    <property type="protein sequence ID" value="MCV9884771.1"/>
    <property type="molecule type" value="Genomic_DNA"/>
</dbReference>
<evidence type="ECO:0000313" key="2">
    <source>
        <dbReference type="EMBL" id="MCV9884771.1"/>
    </source>
</evidence>
<dbReference type="InterPro" id="IPR018770">
    <property type="entry name" value="ChloroindolylP_hydrolase"/>
</dbReference>
<name>A0ABT3DCS5_9BACI</name>
<sequence length="208" mass="24091">MKQVVHFFIQSTAATMSTGTIWLISFFPLDQAFLWSSAYAIGGGTAVFFSTKALTHQHFLKQNQLSRKEYAYIKRHLKEADQKIKRLRKALFSIRTISTIKQNIEMYRVVNRIYTITKKEPKRFYLAESFYYSHLDSLVELSEKYAFLAGQPSKTSELSQSLTETRRTISQLSDSLEQDLHDVLSKDISQLNFELDVAKLTIDKTVKK</sequence>
<comment type="caution">
    <text evidence="2">The sequence shown here is derived from an EMBL/GenBank/DDBJ whole genome shotgun (WGS) entry which is preliminary data.</text>
</comment>
<feature type="transmembrane region" description="Helical" evidence="1">
    <location>
        <begin position="33"/>
        <end position="54"/>
    </location>
</feature>
<dbReference type="RefSeq" id="WP_264141686.1">
    <property type="nucleotide sequence ID" value="NZ_JAOYEY010000023.1"/>
</dbReference>
<organism evidence="2 3">
    <name type="scientific">Metabacillus halosaccharovorans</name>
    <dbReference type="NCBI Taxonomy" id="930124"/>
    <lineage>
        <taxon>Bacteria</taxon>
        <taxon>Bacillati</taxon>
        <taxon>Bacillota</taxon>
        <taxon>Bacilli</taxon>
        <taxon>Bacillales</taxon>
        <taxon>Bacillaceae</taxon>
        <taxon>Metabacillus</taxon>
    </lineage>
</organism>
<keyword evidence="1" id="KW-0472">Membrane</keyword>
<dbReference type="Proteomes" id="UP001526147">
    <property type="component" value="Unassembled WGS sequence"/>
</dbReference>
<evidence type="ECO:0000313" key="3">
    <source>
        <dbReference type="Proteomes" id="UP001526147"/>
    </source>
</evidence>
<evidence type="ECO:0000256" key="1">
    <source>
        <dbReference type="SAM" id="Phobius"/>
    </source>
</evidence>
<gene>
    <name evidence="2" type="ORF">OIH86_03830</name>
</gene>
<reference evidence="2 3" key="1">
    <citation type="submission" date="2022-10" db="EMBL/GenBank/DDBJ databases">
        <title>Draft genome assembly of moderately radiation resistant bacterium Metabacillus halosaccharovorans.</title>
        <authorList>
            <person name="Pal S."/>
            <person name="Gopinathan A."/>
        </authorList>
    </citation>
    <scope>NUCLEOTIDE SEQUENCE [LARGE SCALE GENOMIC DNA]</scope>
    <source>
        <strain evidence="2 3">VITHBRA001</strain>
    </source>
</reference>
<protein>
    <submittedName>
        <fullName evidence="2">5-bromo-4-chloroindolyl phosphate hydrolysis family protein</fullName>
    </submittedName>
</protein>
<proteinExistence type="predicted"/>
<dbReference type="Pfam" id="PF10112">
    <property type="entry name" value="Halogen_Hydrol"/>
    <property type="match status" value="1"/>
</dbReference>
<accession>A0ABT3DCS5</accession>
<keyword evidence="1" id="KW-1133">Transmembrane helix</keyword>